<dbReference type="InterPro" id="IPR050282">
    <property type="entry name" value="Cycloisomerase_2"/>
</dbReference>
<dbReference type="EC" id="3.1.1.31" evidence="3"/>
<dbReference type="Gene3D" id="2.130.10.10">
    <property type="entry name" value="YVTN repeat-like/Quinoprotein amine dehydrogenase"/>
    <property type="match status" value="1"/>
</dbReference>
<dbReference type="RefSeq" id="WP_158354866.1">
    <property type="nucleotide sequence ID" value="NZ_CP034867.1"/>
</dbReference>
<dbReference type="PANTHER" id="PTHR30344">
    <property type="entry name" value="6-PHOSPHOGLUCONOLACTONASE-RELATED"/>
    <property type="match status" value="1"/>
</dbReference>
<protein>
    <submittedName>
        <fullName evidence="3">6-phosphogluconolactonase</fullName>
        <ecNumber evidence="3">3.1.1.31</ecNumber>
    </submittedName>
</protein>
<dbReference type="Proteomes" id="UP000298716">
    <property type="component" value="Chromosome"/>
</dbReference>
<evidence type="ECO:0000256" key="2">
    <source>
        <dbReference type="ARBA" id="ARBA00022526"/>
    </source>
</evidence>
<comment type="similarity">
    <text evidence="1">Belongs to the cycloisomerase 2 family.</text>
</comment>
<evidence type="ECO:0000256" key="1">
    <source>
        <dbReference type="ARBA" id="ARBA00005564"/>
    </source>
</evidence>
<evidence type="ECO:0000313" key="4">
    <source>
        <dbReference type="Proteomes" id="UP000298716"/>
    </source>
</evidence>
<dbReference type="EMBL" id="CP034867">
    <property type="protein sequence ID" value="QCI22740.1"/>
    <property type="molecule type" value="Genomic_DNA"/>
</dbReference>
<dbReference type="Pfam" id="PF10282">
    <property type="entry name" value="Lactonase"/>
    <property type="match status" value="1"/>
</dbReference>
<reference evidence="3 4" key="1">
    <citation type="submission" date="2018-12" db="EMBL/GenBank/DDBJ databases">
        <authorList>
            <person name="Chong R.A."/>
        </authorList>
    </citation>
    <scope>NUCLEOTIDE SEQUENCE [LARGE SCALE GENOMIC DNA]</scope>
    <source>
        <strain evidence="3 4">Mga</strain>
    </source>
</reference>
<dbReference type="GO" id="GO:0006006">
    <property type="term" value="P:glucose metabolic process"/>
    <property type="evidence" value="ECO:0007669"/>
    <property type="project" value="UniProtKB-KW"/>
</dbReference>
<gene>
    <name evidence="3" type="ORF">D9V72_01485</name>
</gene>
<sequence length="334" mass="38801">MKQVVYVANSEDKNIEVWNLHDNGDMNLIQKIVTDGNIQPIKIIKNKNLLYSGIFPNNKIVTYSIDNDGLLKKKDESSIPGKANYISFNENKKFLFCSYYHSNCISVSPLNQYGIPQDPIQIIYNIEGCHAAKINYKYNLLFVMALKEDAIYLYYLTNFGILKSTEQKILYTKKKAGPRHIAFHPNQDVIYTINELNGTIDTWKIYKTSNILKIKNIQNINLLENQILERYWSADIHLTSCGRFLYATDRILNSISLFHVNQNDNKIIFFKSYKTEEQPRSFHINTNNTHLIVAGEKSHTFVVYSISNRTGELKKLKTYNTGRRPVWILTHQLD</sequence>
<organism evidence="3 4">
    <name type="scientific">Buchnera aphidicola</name>
    <name type="common">Macrosiphum gaurae</name>
    <dbReference type="NCBI Taxonomy" id="2315801"/>
    <lineage>
        <taxon>Bacteria</taxon>
        <taxon>Pseudomonadati</taxon>
        <taxon>Pseudomonadota</taxon>
        <taxon>Gammaproteobacteria</taxon>
        <taxon>Enterobacterales</taxon>
        <taxon>Erwiniaceae</taxon>
        <taxon>Buchnera</taxon>
    </lineage>
</organism>
<dbReference type="InterPro" id="IPR019405">
    <property type="entry name" value="Lactonase_7-beta_prop"/>
</dbReference>
<dbReference type="GO" id="GO:0005829">
    <property type="term" value="C:cytosol"/>
    <property type="evidence" value="ECO:0007669"/>
    <property type="project" value="TreeGrafter"/>
</dbReference>
<name>A0A4D6YAE1_9GAMM</name>
<dbReference type="InterPro" id="IPR015943">
    <property type="entry name" value="WD40/YVTN_repeat-like_dom_sf"/>
</dbReference>
<keyword evidence="2" id="KW-0313">Glucose metabolism</keyword>
<dbReference type="SUPFAM" id="SSF101908">
    <property type="entry name" value="Putative isomerase YbhE"/>
    <property type="match status" value="1"/>
</dbReference>
<keyword evidence="2" id="KW-0119">Carbohydrate metabolism</keyword>
<reference evidence="3 4" key="2">
    <citation type="submission" date="2019-05" db="EMBL/GenBank/DDBJ databases">
        <title>Genome evolution of the obligate endosymbiont Buchnera aphidicola.</title>
        <authorList>
            <person name="Moran N.A."/>
        </authorList>
    </citation>
    <scope>NUCLEOTIDE SEQUENCE [LARGE SCALE GENOMIC DNA]</scope>
    <source>
        <strain evidence="3 4">Mga</strain>
    </source>
</reference>
<dbReference type="GO" id="GO:0017057">
    <property type="term" value="F:6-phosphogluconolactonase activity"/>
    <property type="evidence" value="ECO:0007669"/>
    <property type="project" value="UniProtKB-EC"/>
</dbReference>
<dbReference type="PANTHER" id="PTHR30344:SF1">
    <property type="entry name" value="6-PHOSPHOGLUCONOLACTONASE"/>
    <property type="match status" value="1"/>
</dbReference>
<dbReference type="OrthoDB" id="9790815at2"/>
<keyword evidence="3" id="KW-0378">Hydrolase</keyword>
<dbReference type="AlphaFoldDB" id="A0A4D6YAE1"/>
<dbReference type="NCBIfam" id="NF008258">
    <property type="entry name" value="PRK11028.1"/>
    <property type="match status" value="1"/>
</dbReference>
<proteinExistence type="inferred from homology"/>
<accession>A0A4D6YAE1</accession>
<evidence type="ECO:0000313" key="3">
    <source>
        <dbReference type="EMBL" id="QCI22740.1"/>
    </source>
</evidence>